<organism evidence="2 3">
    <name type="scientific">Thecamonas trahens ATCC 50062</name>
    <dbReference type="NCBI Taxonomy" id="461836"/>
    <lineage>
        <taxon>Eukaryota</taxon>
        <taxon>Apusozoa</taxon>
        <taxon>Apusomonadida</taxon>
        <taxon>Apusomonadidae</taxon>
        <taxon>Thecamonas</taxon>
    </lineage>
</organism>
<dbReference type="Gene3D" id="3.40.50.1820">
    <property type="entry name" value="alpha/beta hydrolase"/>
    <property type="match status" value="1"/>
</dbReference>
<dbReference type="PANTHER" id="PTHR43798">
    <property type="entry name" value="MONOACYLGLYCEROL LIPASE"/>
    <property type="match status" value="1"/>
</dbReference>
<dbReference type="SUPFAM" id="SSF53474">
    <property type="entry name" value="alpha/beta-Hydrolases"/>
    <property type="match status" value="1"/>
</dbReference>
<dbReference type="SUPFAM" id="SSF52047">
    <property type="entry name" value="RNI-like"/>
    <property type="match status" value="1"/>
</dbReference>
<dbReference type="GO" id="GO:0047372">
    <property type="term" value="F:monoacylglycerol lipase activity"/>
    <property type="evidence" value="ECO:0007669"/>
    <property type="project" value="TreeGrafter"/>
</dbReference>
<dbReference type="InterPro" id="IPR029058">
    <property type="entry name" value="AB_hydrolase_fold"/>
</dbReference>
<dbReference type="SMART" id="SM00368">
    <property type="entry name" value="LRR_RI"/>
    <property type="match status" value="1"/>
</dbReference>
<evidence type="ECO:0000313" key="3">
    <source>
        <dbReference type="Proteomes" id="UP000054408"/>
    </source>
</evidence>
<dbReference type="EMBL" id="GL349489">
    <property type="protein sequence ID" value="KNC54409.1"/>
    <property type="molecule type" value="Genomic_DNA"/>
</dbReference>
<accession>A0A0L0DQ24</accession>
<dbReference type="Gene3D" id="3.80.10.10">
    <property type="entry name" value="Ribonuclease Inhibitor"/>
    <property type="match status" value="1"/>
</dbReference>
<dbReference type="PANTHER" id="PTHR43798:SF5">
    <property type="entry name" value="MONOACYLGLYCEROL LIPASE ABHD6"/>
    <property type="match status" value="1"/>
</dbReference>
<reference evidence="2 3" key="1">
    <citation type="submission" date="2010-05" db="EMBL/GenBank/DDBJ databases">
        <title>The Genome Sequence of Thecamonas trahens ATCC 50062.</title>
        <authorList>
            <consortium name="The Broad Institute Genome Sequencing Platform"/>
            <person name="Russ C."/>
            <person name="Cuomo C."/>
            <person name="Shea T."/>
            <person name="Young S.K."/>
            <person name="Zeng Q."/>
            <person name="Koehrsen M."/>
            <person name="Haas B."/>
            <person name="Borodovsky M."/>
            <person name="Guigo R."/>
            <person name="Alvarado L."/>
            <person name="Berlin A."/>
            <person name="Bochicchio J."/>
            <person name="Borenstein D."/>
            <person name="Chapman S."/>
            <person name="Chen Z."/>
            <person name="Freedman E."/>
            <person name="Gellesch M."/>
            <person name="Goldberg J."/>
            <person name="Griggs A."/>
            <person name="Gujja S."/>
            <person name="Heilman E."/>
            <person name="Heiman D."/>
            <person name="Hepburn T."/>
            <person name="Howarth C."/>
            <person name="Jen D."/>
            <person name="Larson L."/>
            <person name="Mehta T."/>
            <person name="Park D."/>
            <person name="Pearson M."/>
            <person name="Roberts A."/>
            <person name="Saif S."/>
            <person name="Shenoy N."/>
            <person name="Sisk P."/>
            <person name="Stolte C."/>
            <person name="Sykes S."/>
            <person name="Thomson T."/>
            <person name="Walk T."/>
            <person name="White J."/>
            <person name="Yandava C."/>
            <person name="Burger G."/>
            <person name="Gray M.W."/>
            <person name="Holland P.W.H."/>
            <person name="King N."/>
            <person name="Lang F.B.F."/>
            <person name="Roger A.J."/>
            <person name="Ruiz-Trillo I."/>
            <person name="Lander E."/>
            <person name="Nusbaum C."/>
        </authorList>
    </citation>
    <scope>NUCLEOTIDE SEQUENCE [LARGE SCALE GENOMIC DNA]</scope>
    <source>
        <strain evidence="2 3">ATCC 50062</strain>
    </source>
</reference>
<dbReference type="AlphaFoldDB" id="A0A0L0DQ24"/>
<dbReference type="RefSeq" id="XP_013753706.1">
    <property type="nucleotide sequence ID" value="XM_013898252.1"/>
</dbReference>
<dbReference type="InterPro" id="IPR032675">
    <property type="entry name" value="LRR_dom_sf"/>
</dbReference>
<keyword evidence="3" id="KW-1185">Reference proteome</keyword>
<dbReference type="Pfam" id="PF00561">
    <property type="entry name" value="Abhydrolase_1"/>
    <property type="match status" value="1"/>
</dbReference>
<protein>
    <recommendedName>
        <fullName evidence="1">AB hydrolase-1 domain-containing protein</fullName>
    </recommendedName>
</protein>
<dbReference type="Proteomes" id="UP000054408">
    <property type="component" value="Unassembled WGS sequence"/>
</dbReference>
<dbReference type="GO" id="GO:0016020">
    <property type="term" value="C:membrane"/>
    <property type="evidence" value="ECO:0007669"/>
    <property type="project" value="TreeGrafter"/>
</dbReference>
<dbReference type="InterPro" id="IPR000073">
    <property type="entry name" value="AB_hydrolase_1"/>
</dbReference>
<feature type="domain" description="AB hydrolase-1" evidence="1">
    <location>
        <begin position="364"/>
        <end position="459"/>
    </location>
</feature>
<evidence type="ECO:0000313" key="2">
    <source>
        <dbReference type="EMBL" id="KNC54409.1"/>
    </source>
</evidence>
<proteinExistence type="predicted"/>
<sequence length="581" mass="61127">MAGDEGAGHDKPVPRYNATLRVEMESKSLVQAAQAITNRNVGNLVAAMAAGSAQVGDISMSHLRTAEAKVLARALAETSGLVVLHAQFCSISDKVLAILARGALQSRSLEVLDLHGNRVTPRGARALVAAIHTAASHGSLGSLVDITLTKCRGISKALAGEVTSALAGASATAAAATAAAARLRDQVEAGMRLRLAREAAAGVCDTASTTTTTSSTPSRPLGSLSHDERQQLVDDEIAAASLTAVETRAQAVPARAYSRFAANIDCLEFVDCAKREVNTKQMRAVRRRKYGLSDGRSTKPRIRTKLHPVATAHADAELLDSGVFDDAEIGILSQLEAYALDVLVDDAAYQMCGRARMMPGATRTVLCLHGFGASCNYATWARLAPDIAAAGRNMIFADLPGFGRSSGRDIQTGTWRRHAPQLVKALVNAFGITSGVSFVGFCGGAATAFRAVVAYPRLFAGEFHLAHNSVIAAVPADLGATLAASGSRLVVTWAEDEDHTHGCVAYKAFAKLRKARDPTIILVDIADSHLPAYGAWTSSTELTRGTHSSFVFAPSSTLRALLRHLLAGHMPTSLLRSLPQP</sequence>
<evidence type="ECO:0000259" key="1">
    <source>
        <dbReference type="Pfam" id="PF00561"/>
    </source>
</evidence>
<gene>
    <name evidence="2" type="ORF">AMSG_10137</name>
</gene>
<dbReference type="InterPro" id="IPR050266">
    <property type="entry name" value="AB_hydrolase_sf"/>
</dbReference>
<dbReference type="GeneID" id="25568433"/>
<dbReference type="eggNOG" id="ENOG502SR40">
    <property type="taxonomic scope" value="Eukaryota"/>
</dbReference>
<name>A0A0L0DQ24_THETB</name>
<dbReference type="GO" id="GO:0046464">
    <property type="term" value="P:acylglycerol catabolic process"/>
    <property type="evidence" value="ECO:0007669"/>
    <property type="project" value="TreeGrafter"/>
</dbReference>
<dbReference type="OrthoDB" id="9987834at2759"/>